<dbReference type="AlphaFoldDB" id="A0A286RDC9"/>
<dbReference type="EMBL" id="CP018477">
    <property type="protein sequence ID" value="ASV73969.1"/>
    <property type="molecule type" value="Genomic_DNA"/>
</dbReference>
<dbReference type="KEGG" id="ttf:THTE_1367"/>
<dbReference type="Proteomes" id="UP000215086">
    <property type="component" value="Chromosome"/>
</dbReference>
<evidence type="ECO:0000313" key="1">
    <source>
        <dbReference type="EMBL" id="ASV73969.1"/>
    </source>
</evidence>
<keyword evidence="2" id="KW-1185">Reference proteome</keyword>
<reference evidence="1 2" key="1">
    <citation type="journal article" name="Front. Microbiol.">
        <title>Sugar Metabolism of the First Thermophilic Planctomycete Thermogutta terrifontis: Comparative Genomic and Transcriptomic Approaches.</title>
        <authorList>
            <person name="Elcheninov A.G."/>
            <person name="Menzel P."/>
            <person name="Gudbergsdottir S.R."/>
            <person name="Slesarev A.I."/>
            <person name="Kadnikov V.V."/>
            <person name="Krogh A."/>
            <person name="Bonch-Osmolovskaya E.A."/>
            <person name="Peng X."/>
            <person name="Kublanov I.V."/>
        </authorList>
    </citation>
    <scope>NUCLEOTIDE SEQUENCE [LARGE SCALE GENOMIC DNA]</scope>
    <source>
        <strain evidence="1 2">R1</strain>
    </source>
</reference>
<accession>A0A286RDC9</accession>
<protein>
    <submittedName>
        <fullName evidence="1">Uncharacterized protein</fullName>
    </submittedName>
</protein>
<name>A0A286RDC9_9BACT</name>
<evidence type="ECO:0000313" key="2">
    <source>
        <dbReference type="Proteomes" id="UP000215086"/>
    </source>
</evidence>
<organism evidence="1 2">
    <name type="scientific">Thermogutta terrifontis</name>
    <dbReference type="NCBI Taxonomy" id="1331910"/>
    <lineage>
        <taxon>Bacteria</taxon>
        <taxon>Pseudomonadati</taxon>
        <taxon>Planctomycetota</taxon>
        <taxon>Planctomycetia</taxon>
        <taxon>Pirellulales</taxon>
        <taxon>Thermoguttaceae</taxon>
        <taxon>Thermogutta</taxon>
    </lineage>
</organism>
<sequence length="58" mass="6469">MIISLARLKPTGQPAPWRTQRIRPLATGDAALLRPSPQRSVTVLFLAFNRRTLVGTQE</sequence>
<proteinExistence type="predicted"/>
<gene>
    <name evidence="1" type="ORF">THTE_1367</name>
</gene>